<organism evidence="1 2">
    <name type="scientific">Collimonas fungivorans (strain Ter331)</name>
    <dbReference type="NCBI Taxonomy" id="1005048"/>
    <lineage>
        <taxon>Bacteria</taxon>
        <taxon>Pseudomonadati</taxon>
        <taxon>Pseudomonadota</taxon>
        <taxon>Betaproteobacteria</taxon>
        <taxon>Burkholderiales</taxon>
        <taxon>Oxalobacteraceae</taxon>
        <taxon>Collimonas</taxon>
    </lineage>
</organism>
<dbReference type="SUPFAM" id="SSF51197">
    <property type="entry name" value="Clavaminate synthase-like"/>
    <property type="match status" value="1"/>
</dbReference>
<evidence type="ECO:0000313" key="2">
    <source>
        <dbReference type="Proteomes" id="UP000008392"/>
    </source>
</evidence>
<gene>
    <name evidence="1" type="ordered locus">CFU_0471</name>
</gene>
<reference evidence="2" key="6">
    <citation type="submission" date="2011-05" db="EMBL/GenBank/DDBJ databases">
        <title>Complete sequence of Collimonas fungivorans Ter331.</title>
        <authorList>
            <person name="Leveau J.H."/>
        </authorList>
    </citation>
    <scope>NUCLEOTIDE SEQUENCE [LARGE SCALE GENOMIC DNA]</scope>
    <source>
        <strain evidence="2">Ter331</strain>
    </source>
</reference>
<dbReference type="Gene3D" id="2.60.120.620">
    <property type="entry name" value="q2cbj1_9rhob like domain"/>
    <property type="match status" value="1"/>
</dbReference>
<dbReference type="PANTHER" id="PTHR20883:SF46">
    <property type="entry name" value="PHYTANOYL-COA HYDROXYLASE"/>
    <property type="match status" value="1"/>
</dbReference>
<evidence type="ECO:0000313" key="1">
    <source>
        <dbReference type="EMBL" id="AEK60308.1"/>
    </source>
</evidence>
<dbReference type="InterPro" id="IPR008775">
    <property type="entry name" value="Phytyl_CoA_dOase-like"/>
</dbReference>
<reference evidence="1 2" key="4">
    <citation type="journal article" date="2010" name="Environ. Microbiol.">
        <title>The bacterial genus Collimonas: mycophagy, weathering and other adaptive solutions to life in oligotrophic soil environments.</title>
        <authorList>
            <person name="Leveau J.H."/>
            <person name="Uroz S."/>
            <person name="de Boer W."/>
        </authorList>
    </citation>
    <scope>NUCLEOTIDE SEQUENCE [LARGE SCALE GENOMIC DNA]</scope>
    <source>
        <strain evidence="1 2">Ter331</strain>
    </source>
</reference>
<dbReference type="Proteomes" id="UP000008392">
    <property type="component" value="Chromosome"/>
</dbReference>
<dbReference type="AlphaFoldDB" id="G0AGH8"/>
<dbReference type="HOGENOM" id="CLU_048953_3_0_4"/>
<reference evidence="1 2" key="1">
    <citation type="journal article" date="2004" name="Environ. Microbiol.">
        <title>Phylogeny-function analysis of (meta)genomic libraries: screening for expression of ribosomal RNA genes by large-insert library fluorescent in situ hybridization (LIL-FISH).</title>
        <authorList>
            <person name="Leveau J.H."/>
            <person name="Gerards S."/>
            <person name="de Boer W."/>
            <person name="van Veen J.A."/>
        </authorList>
    </citation>
    <scope>NUCLEOTIDE SEQUENCE [LARGE SCALE GENOMIC DNA]</scope>
    <source>
        <strain evidence="1 2">Ter331</strain>
    </source>
</reference>
<reference evidence="1 2" key="5">
    <citation type="journal article" date="2011" name="ISME J.">
        <title>Dual transcriptional profiling of a bacterial/fungal confrontation: Collimonas fungivorans versus Aspergillus niger.</title>
        <authorList>
            <person name="Mela F."/>
            <person name="Fritsche K."/>
            <person name="de Boer W."/>
            <person name="van Veen J.A."/>
            <person name="de Graaff L.H."/>
            <person name="van den Berg M."/>
            <person name="Leveau J.H."/>
        </authorList>
    </citation>
    <scope>NUCLEOTIDE SEQUENCE [LARGE SCALE GENOMIC DNA]</scope>
    <source>
        <strain evidence="1 2">Ter331</strain>
    </source>
</reference>
<name>G0AGH8_COLFT</name>
<reference evidence="1 2" key="2">
    <citation type="journal article" date="2006" name="J. Microbiol. Methods">
        <title>Genomic flank-sequencing of plasposon insertion sites for rapid identification of functional genes.</title>
        <authorList>
            <person name="Leveau J.H."/>
            <person name="Gerards S."/>
            <person name="Fritsche K."/>
            <person name="Zondag G."/>
            <person name="van Veen J.A."/>
        </authorList>
    </citation>
    <scope>NUCLEOTIDE SEQUENCE [LARGE SCALE GENOMIC DNA]</scope>
    <source>
        <strain evidence="1 2">Ter331</strain>
    </source>
</reference>
<protein>
    <submittedName>
        <fullName evidence="1">Putative deoxygenase</fullName>
        <ecNumber evidence="1">1.14.11.18</ecNumber>
    </submittedName>
</protein>
<dbReference type="GO" id="GO:0005506">
    <property type="term" value="F:iron ion binding"/>
    <property type="evidence" value="ECO:0007669"/>
    <property type="project" value="UniProtKB-ARBA"/>
</dbReference>
<keyword evidence="2" id="KW-1185">Reference proteome</keyword>
<dbReference type="PANTHER" id="PTHR20883">
    <property type="entry name" value="PHYTANOYL-COA DIOXYGENASE DOMAIN CONTAINING 1"/>
    <property type="match status" value="1"/>
</dbReference>
<reference evidence="1 2" key="3">
    <citation type="journal article" date="2008" name="FEMS Microbiol. Ecol.">
        <title>Identification and characterization of genes underlying chitinolysis in Collimonas fungivorans Ter331.</title>
        <authorList>
            <person name="Fritsche K."/>
            <person name="de Boer W."/>
            <person name="Gerards S."/>
            <person name="van den Berg M."/>
            <person name="van Veen J.A."/>
            <person name="Leveau J.H."/>
        </authorList>
    </citation>
    <scope>NUCLEOTIDE SEQUENCE [LARGE SCALE GENOMIC DNA]</scope>
    <source>
        <strain evidence="1 2">Ter331</strain>
    </source>
</reference>
<dbReference type="GO" id="GO:0048244">
    <property type="term" value="F:phytanoyl-CoA dioxygenase activity"/>
    <property type="evidence" value="ECO:0007669"/>
    <property type="project" value="UniProtKB-EC"/>
</dbReference>
<keyword evidence="1" id="KW-0560">Oxidoreductase</keyword>
<dbReference type="Pfam" id="PF05721">
    <property type="entry name" value="PhyH"/>
    <property type="match status" value="1"/>
</dbReference>
<dbReference type="EMBL" id="CP002745">
    <property type="protein sequence ID" value="AEK60308.1"/>
    <property type="molecule type" value="Genomic_DNA"/>
</dbReference>
<sequence length="274" mass="29647">MPPASAAGTCNSEITMSTNTSPALSAAQIDAFEKDGYLVLPHLVPAADCELMAATANAHLAQAVAPLEYESEVGYAGAPKSLDSAGGRTARRLRNAYQRDGSYRAWATNPQLVAMLELLLGEAVCLTLSHHNCVMTKHPHFGTATGWHRDIRYWSFPRNELISVWLALDSENANNGGLRFIPGSHRFDIKPEQMDELDFLRPEVAANQALFAQGKSVELQQGDVVFFHSGLFHAAGRNNTDTVKESVVFAYHGKSNPPVPGSRSAASEDILLSS</sequence>
<dbReference type="STRING" id="1005048.CFU_0471"/>
<dbReference type="KEGG" id="cfu:CFU_0471"/>
<accession>G0AGH8</accession>
<proteinExistence type="predicted"/>
<dbReference type="EC" id="1.14.11.18" evidence="1"/>
<dbReference type="eggNOG" id="COG5285">
    <property type="taxonomic scope" value="Bacteria"/>
</dbReference>